<sequence length="70" mass="7849">MAKRITDAEAEASAVAEVTALRGQAYQERTRHKYTPWTHNPDRLRLLNRKIRALDKAIQAYRQGVAGGSA</sequence>
<evidence type="ECO:0000313" key="1">
    <source>
        <dbReference type="EMBL" id="RAI01144.1"/>
    </source>
</evidence>
<evidence type="ECO:0008006" key="3">
    <source>
        <dbReference type="Google" id="ProtNLM"/>
    </source>
</evidence>
<proteinExistence type="predicted"/>
<dbReference type="Proteomes" id="UP000249590">
    <property type="component" value="Unassembled WGS sequence"/>
</dbReference>
<reference evidence="1 2" key="1">
    <citation type="submission" date="2018-05" db="EMBL/GenBank/DDBJ databases">
        <title>Acuticoccus sediminis sp. nov., isolated from deep-sea sediment of Indian Ocean.</title>
        <authorList>
            <person name="Liu X."/>
            <person name="Lai Q."/>
            <person name="Du Y."/>
            <person name="Sun F."/>
            <person name="Zhang X."/>
            <person name="Wang S."/>
            <person name="Shao Z."/>
        </authorList>
    </citation>
    <scope>NUCLEOTIDE SEQUENCE [LARGE SCALE GENOMIC DNA]</scope>
    <source>
        <strain evidence="1 2">PTG4-2</strain>
    </source>
</reference>
<dbReference type="EMBL" id="QHHQ01000003">
    <property type="protein sequence ID" value="RAI01144.1"/>
    <property type="molecule type" value="Genomic_DNA"/>
</dbReference>
<accession>A0A8B2NUJ6</accession>
<name>A0A8B2NUJ6_9HYPH</name>
<evidence type="ECO:0000313" key="2">
    <source>
        <dbReference type="Proteomes" id="UP000249590"/>
    </source>
</evidence>
<dbReference type="RefSeq" id="WP_111347764.1">
    <property type="nucleotide sequence ID" value="NZ_QHHQ01000003.1"/>
</dbReference>
<protein>
    <recommendedName>
        <fullName evidence="3">50S ribosomal protein L29</fullName>
    </recommendedName>
</protein>
<gene>
    <name evidence="1" type="ORF">DLJ53_18175</name>
</gene>
<dbReference type="AlphaFoldDB" id="A0A8B2NUJ6"/>
<comment type="caution">
    <text evidence="1">The sequence shown here is derived from an EMBL/GenBank/DDBJ whole genome shotgun (WGS) entry which is preliminary data.</text>
</comment>
<organism evidence="1 2">
    <name type="scientific">Acuticoccus sediminis</name>
    <dbReference type="NCBI Taxonomy" id="2184697"/>
    <lineage>
        <taxon>Bacteria</taxon>
        <taxon>Pseudomonadati</taxon>
        <taxon>Pseudomonadota</taxon>
        <taxon>Alphaproteobacteria</taxon>
        <taxon>Hyphomicrobiales</taxon>
        <taxon>Amorphaceae</taxon>
        <taxon>Acuticoccus</taxon>
    </lineage>
</organism>
<keyword evidence="2" id="KW-1185">Reference proteome</keyword>